<keyword evidence="3" id="KW-0808">Transferase</keyword>
<evidence type="ECO:0000256" key="2">
    <source>
        <dbReference type="ARBA" id="ARBA00005182"/>
    </source>
</evidence>
<dbReference type="UniPathway" id="UPA00286"/>
<evidence type="ECO:0000256" key="3">
    <source>
        <dbReference type="ARBA" id="ARBA00022679"/>
    </source>
</evidence>
<gene>
    <name evidence="10" type="ORF">ABE41_017405</name>
</gene>
<organism evidence="10 11">
    <name type="scientific">Fictibacillus arsenicus</name>
    <dbReference type="NCBI Taxonomy" id="255247"/>
    <lineage>
        <taxon>Bacteria</taxon>
        <taxon>Bacillati</taxon>
        <taxon>Bacillota</taxon>
        <taxon>Bacilli</taxon>
        <taxon>Bacillales</taxon>
        <taxon>Fictibacillaceae</taxon>
        <taxon>Fictibacillus</taxon>
    </lineage>
</organism>
<dbReference type="AlphaFoldDB" id="A0A1B1Z8N2"/>
<evidence type="ECO:0000256" key="5">
    <source>
        <dbReference type="ARBA" id="ARBA00022764"/>
    </source>
</evidence>
<dbReference type="Proteomes" id="UP000077412">
    <property type="component" value="Chromosome"/>
</dbReference>
<name>A0A1B1Z8N2_9BACL</name>
<dbReference type="GO" id="GO:0042121">
    <property type="term" value="P:alginic acid biosynthetic process"/>
    <property type="evidence" value="ECO:0007669"/>
    <property type="project" value="UniProtKB-UniPathway"/>
</dbReference>
<accession>A0A1B1Z8N2</accession>
<sequence length="424" mass="50407">MKTVSNIVLSVCFLAFVFGMGIFMEYTPDREQSYYENRVLATEPEMKLDKLADGSFVKEYESYFTDQFIERDEWIKMYLNWQKMTDQTYIYKYFITDDRWVFPQPVSEFSKGSFDKSIASMKEFNEYTAKKGVELFYFSLPDRKNVFDVPYPSYAAMNLTETNKDYVLSRFPQEPMHVVDLSKPFREKFDQEQLKDLYFVSDHHWNMSGAYEGYKLIRESLAKQSEHYTDGVIDEELYKKTCYDHKKFMGGYNKQLYGMIDLDREKICHIESNEYDLSTFELYLGPVAKETKTTWDKIYGKGLSAEGELVDYGTVFTGDMREFNVINPAKKDEGKKLLILKDSYANPLTQLMSQHYYQTTFYDIRYNQDRSVVDYMEKHDFDTVVILYNNGTLFSTMYDFDLSDKKEREEQEKKNKKNDDEVVY</sequence>
<dbReference type="GO" id="GO:0042597">
    <property type="term" value="C:periplasmic space"/>
    <property type="evidence" value="ECO:0007669"/>
    <property type="project" value="UniProtKB-SubCell"/>
</dbReference>
<keyword evidence="4" id="KW-0732">Signal</keyword>
<keyword evidence="5" id="KW-0574">Periplasm</keyword>
<evidence type="ECO:0000256" key="7">
    <source>
        <dbReference type="SAM" id="MobiDB-lite"/>
    </source>
</evidence>
<dbReference type="STRING" id="255247.ABE41_017405"/>
<protein>
    <recommendedName>
        <fullName evidence="9">AlgX/AlgJ SGNH hydrolase-like domain-containing protein</fullName>
    </recommendedName>
</protein>
<feature type="transmembrane region" description="Helical" evidence="8">
    <location>
        <begin position="7"/>
        <end position="24"/>
    </location>
</feature>
<dbReference type="InterPro" id="IPR031811">
    <property type="entry name" value="ALGX/ALGJ_SGNH-like"/>
</dbReference>
<evidence type="ECO:0000256" key="8">
    <source>
        <dbReference type="SAM" id="Phobius"/>
    </source>
</evidence>
<evidence type="ECO:0000313" key="10">
    <source>
        <dbReference type="EMBL" id="ANX13790.1"/>
    </source>
</evidence>
<evidence type="ECO:0000259" key="9">
    <source>
        <dbReference type="Pfam" id="PF16822"/>
    </source>
</evidence>
<keyword evidence="11" id="KW-1185">Reference proteome</keyword>
<evidence type="ECO:0000256" key="1">
    <source>
        <dbReference type="ARBA" id="ARBA00004418"/>
    </source>
</evidence>
<comment type="subcellular location">
    <subcellularLocation>
        <location evidence="1">Periplasm</location>
    </subcellularLocation>
</comment>
<dbReference type="OrthoDB" id="175771at2"/>
<comment type="pathway">
    <text evidence="2">Glycan biosynthesis; alginate biosynthesis.</text>
</comment>
<proteinExistence type="predicted"/>
<evidence type="ECO:0000256" key="4">
    <source>
        <dbReference type="ARBA" id="ARBA00022729"/>
    </source>
</evidence>
<dbReference type="EMBL" id="CP016761">
    <property type="protein sequence ID" value="ANX13790.1"/>
    <property type="molecule type" value="Genomic_DNA"/>
</dbReference>
<dbReference type="Pfam" id="PF16822">
    <property type="entry name" value="ALGX"/>
    <property type="match status" value="1"/>
</dbReference>
<reference evidence="10 11" key="1">
    <citation type="submission" date="2016-08" db="EMBL/GenBank/DDBJ databases">
        <title>Complete genome sequence of Fictibacillus arsenicus G25-54, a strain with toxicity to nematodes and a potential arsenic-resistance activity.</title>
        <authorList>
            <person name="Zheng Z."/>
        </authorList>
    </citation>
    <scope>NUCLEOTIDE SEQUENCE [LARGE SCALE GENOMIC DNA]</scope>
    <source>
        <strain evidence="10 11">G25-54</strain>
    </source>
</reference>
<keyword evidence="6" id="KW-0016">Alginate biosynthesis</keyword>
<dbReference type="RefSeq" id="WP_066293107.1">
    <property type="nucleotide sequence ID" value="NZ_CP016761.1"/>
</dbReference>
<dbReference type="GO" id="GO:0016740">
    <property type="term" value="F:transferase activity"/>
    <property type="evidence" value="ECO:0007669"/>
    <property type="project" value="UniProtKB-KW"/>
</dbReference>
<feature type="region of interest" description="Disordered" evidence="7">
    <location>
        <begin position="405"/>
        <end position="424"/>
    </location>
</feature>
<evidence type="ECO:0000313" key="11">
    <source>
        <dbReference type="Proteomes" id="UP000077412"/>
    </source>
</evidence>
<evidence type="ECO:0000256" key="6">
    <source>
        <dbReference type="ARBA" id="ARBA00022841"/>
    </source>
</evidence>
<keyword evidence="8" id="KW-0812">Transmembrane</keyword>
<feature type="domain" description="AlgX/AlgJ SGNH hydrolase-like" evidence="9">
    <location>
        <begin position="97"/>
        <end position="227"/>
    </location>
</feature>
<dbReference type="KEGG" id="far:ABE41_017405"/>
<keyword evidence="8" id="KW-1133">Transmembrane helix</keyword>
<keyword evidence="8" id="KW-0472">Membrane</keyword>